<dbReference type="RefSeq" id="WP_215922410.1">
    <property type="nucleotide sequence ID" value="NZ_JAHKNI010000014.1"/>
</dbReference>
<dbReference type="EMBL" id="JAHKNI010000014">
    <property type="protein sequence ID" value="MBU3066330.1"/>
    <property type="molecule type" value="Genomic_DNA"/>
</dbReference>
<keyword evidence="3" id="KW-1185">Reference proteome</keyword>
<name>A0ABS6B993_9NOCA</name>
<sequence length="579" mass="61289">MAPTVLTVDPDVYYRAARQLIALSTDIHTAVGRDLVSQLAATAGMSGNYPAVATWNGAYRQHADDVRDASVDYAAALQHFADILNIAGYNWQDAEYNANVSADKGSPPQRPTPTAPNSLNFPDIPDPNGDNGPGLVITSHNSSPSPWTGAPNGRADALQAASTTWNTFANSAELSNAPHTLTAVRDSFNGIQATEIPDIQEALEALRSGAIQIADVAESLGTQLRNHRDDLIDARTQLCASAAAAFPGHPGVQVAATSDNSSVHVSVAADLDAVDIDNAESIFTADEECTGLFSALNAAGDVRHALVDPSALSVLPKLKALTQLPLLVADGSPIRNAKLVGELDNITTWETPAPTLTAENLSALDKYGPQMKKWAMLSVKYGNEAGVDPRMVLAMALQEGAPLRTGYDRGEGKNLYTALQNPSTYHPDPDGAGKGALWDEARLRASEVGISKNGAGNSIGLTNMKERQFNEVKNKYPDQFQGKQWSDLVGNDDLALKASAYNLKMLTTDAANQALPRVQAGQPLDQFLGSGYNAWGIVENSKHVADGGSFKPNEIEHGRSTVSVAALADQILCGSGAYR</sequence>
<evidence type="ECO:0000313" key="2">
    <source>
        <dbReference type="EMBL" id="MBU3066330.1"/>
    </source>
</evidence>
<dbReference type="Proteomes" id="UP000733379">
    <property type="component" value="Unassembled WGS sequence"/>
</dbReference>
<protein>
    <submittedName>
        <fullName evidence="2">Uncharacterized protein</fullName>
    </submittedName>
</protein>
<evidence type="ECO:0000256" key="1">
    <source>
        <dbReference type="SAM" id="MobiDB-lite"/>
    </source>
</evidence>
<evidence type="ECO:0000313" key="3">
    <source>
        <dbReference type="Proteomes" id="UP000733379"/>
    </source>
</evidence>
<accession>A0ABS6B993</accession>
<gene>
    <name evidence="2" type="ORF">KO481_33025</name>
</gene>
<proteinExistence type="predicted"/>
<feature type="region of interest" description="Disordered" evidence="1">
    <location>
        <begin position="100"/>
        <end position="154"/>
    </location>
</feature>
<reference evidence="2 3" key="1">
    <citation type="submission" date="2021-06" db="EMBL/GenBank/DDBJ databases">
        <title>Actinomycetes sequencing.</title>
        <authorList>
            <person name="Shan Q."/>
        </authorList>
    </citation>
    <scope>NUCLEOTIDE SEQUENCE [LARGE SCALE GENOMIC DNA]</scope>
    <source>
        <strain evidence="2 3">NEAU-G5</strain>
    </source>
</reference>
<comment type="caution">
    <text evidence="2">The sequence shown here is derived from an EMBL/GenBank/DDBJ whole genome shotgun (WGS) entry which is preliminary data.</text>
</comment>
<organism evidence="2 3">
    <name type="scientific">Nocardia albiluteola</name>
    <dbReference type="NCBI Taxonomy" id="2842303"/>
    <lineage>
        <taxon>Bacteria</taxon>
        <taxon>Bacillati</taxon>
        <taxon>Actinomycetota</taxon>
        <taxon>Actinomycetes</taxon>
        <taxon>Mycobacteriales</taxon>
        <taxon>Nocardiaceae</taxon>
        <taxon>Nocardia</taxon>
    </lineage>
</organism>
<feature type="compositionally biased region" description="Low complexity" evidence="1">
    <location>
        <begin position="120"/>
        <end position="134"/>
    </location>
</feature>